<comment type="caution">
    <text evidence="2">The sequence shown here is derived from an EMBL/GenBank/DDBJ whole genome shotgun (WGS) entry which is preliminary data.</text>
</comment>
<sequence length="246" mass="27778">CIAAINAVRGKMVSNKTIGSLTSSSPSPSLPYLSVELIPEILSRLPVKSLLQFRCVCKSWKSLISDPKFANKHLSLSTTHTIHHISYFHKHPQTSVLKSYSLDSSVLTNTAQTQFPQTTQFPLSRNCFVYFDGSCNGILCFSEVGLRYVLVRLWNPSIRKFRELPSISEPHNFGHHKLMSGFGYDPICDNYKVVFVLLAFDNYTSNYFSENKVKVHTLGTDSWKSVSDFPFVGRSVQQSGKYMFSL</sequence>
<dbReference type="SMART" id="SM00256">
    <property type="entry name" value="FBOX"/>
    <property type="match status" value="1"/>
</dbReference>
<dbReference type="EMBL" id="LXQA010044981">
    <property type="protein sequence ID" value="MCI01022.1"/>
    <property type="molecule type" value="Genomic_DNA"/>
</dbReference>
<dbReference type="NCBIfam" id="TIGR01640">
    <property type="entry name" value="F_box_assoc_1"/>
    <property type="match status" value="1"/>
</dbReference>
<dbReference type="AlphaFoldDB" id="A0A392NNN5"/>
<dbReference type="PANTHER" id="PTHR31672">
    <property type="entry name" value="BNACNNG10540D PROTEIN"/>
    <property type="match status" value="1"/>
</dbReference>
<dbReference type="InterPro" id="IPR036047">
    <property type="entry name" value="F-box-like_dom_sf"/>
</dbReference>
<evidence type="ECO:0000259" key="1">
    <source>
        <dbReference type="PROSITE" id="PS50181"/>
    </source>
</evidence>
<dbReference type="Pfam" id="PF00646">
    <property type="entry name" value="F-box"/>
    <property type="match status" value="1"/>
</dbReference>
<evidence type="ECO:0000313" key="2">
    <source>
        <dbReference type="EMBL" id="MCI01022.1"/>
    </source>
</evidence>
<organism evidence="2 3">
    <name type="scientific">Trifolium medium</name>
    <dbReference type="NCBI Taxonomy" id="97028"/>
    <lineage>
        <taxon>Eukaryota</taxon>
        <taxon>Viridiplantae</taxon>
        <taxon>Streptophyta</taxon>
        <taxon>Embryophyta</taxon>
        <taxon>Tracheophyta</taxon>
        <taxon>Spermatophyta</taxon>
        <taxon>Magnoliopsida</taxon>
        <taxon>eudicotyledons</taxon>
        <taxon>Gunneridae</taxon>
        <taxon>Pentapetalae</taxon>
        <taxon>rosids</taxon>
        <taxon>fabids</taxon>
        <taxon>Fabales</taxon>
        <taxon>Fabaceae</taxon>
        <taxon>Papilionoideae</taxon>
        <taxon>50 kb inversion clade</taxon>
        <taxon>NPAAA clade</taxon>
        <taxon>Hologalegina</taxon>
        <taxon>IRL clade</taxon>
        <taxon>Trifolieae</taxon>
        <taxon>Trifolium</taxon>
    </lineage>
</organism>
<protein>
    <submittedName>
        <fullName evidence="2">F-box/kelch-repeat protein</fullName>
    </submittedName>
</protein>
<dbReference type="Pfam" id="PF08268">
    <property type="entry name" value="FBA_3"/>
    <property type="match status" value="1"/>
</dbReference>
<dbReference type="CDD" id="cd22157">
    <property type="entry name" value="F-box_AtFBW1-like"/>
    <property type="match status" value="1"/>
</dbReference>
<keyword evidence="3" id="KW-1185">Reference proteome</keyword>
<reference evidence="2 3" key="1">
    <citation type="journal article" date="2018" name="Front. Plant Sci.">
        <title>Red Clover (Trifolium pratense) and Zigzag Clover (T. medium) - A Picture of Genomic Similarities and Differences.</title>
        <authorList>
            <person name="Dluhosova J."/>
            <person name="Istvanek J."/>
            <person name="Nedelnik J."/>
            <person name="Repkova J."/>
        </authorList>
    </citation>
    <scope>NUCLEOTIDE SEQUENCE [LARGE SCALE GENOMIC DNA]</scope>
    <source>
        <strain evidence="3">cv. 10/8</strain>
        <tissue evidence="2">Leaf</tissue>
    </source>
</reference>
<feature type="non-terminal residue" evidence="2">
    <location>
        <position position="1"/>
    </location>
</feature>
<dbReference type="PROSITE" id="PS50181">
    <property type="entry name" value="FBOX"/>
    <property type="match status" value="1"/>
</dbReference>
<dbReference type="InterPro" id="IPR013187">
    <property type="entry name" value="F-box-assoc_dom_typ3"/>
</dbReference>
<dbReference type="Proteomes" id="UP000265520">
    <property type="component" value="Unassembled WGS sequence"/>
</dbReference>
<dbReference type="InterPro" id="IPR050796">
    <property type="entry name" value="SCF_F-box_component"/>
</dbReference>
<dbReference type="InterPro" id="IPR017451">
    <property type="entry name" value="F-box-assoc_interact_dom"/>
</dbReference>
<evidence type="ECO:0000313" key="3">
    <source>
        <dbReference type="Proteomes" id="UP000265520"/>
    </source>
</evidence>
<dbReference type="Gene3D" id="1.20.1280.50">
    <property type="match status" value="1"/>
</dbReference>
<proteinExistence type="predicted"/>
<name>A0A392NNN5_9FABA</name>
<dbReference type="SUPFAM" id="SSF81383">
    <property type="entry name" value="F-box domain"/>
    <property type="match status" value="1"/>
</dbReference>
<accession>A0A392NNN5</accession>
<dbReference type="InterPro" id="IPR001810">
    <property type="entry name" value="F-box_dom"/>
</dbReference>
<dbReference type="PANTHER" id="PTHR31672:SF13">
    <property type="entry name" value="F-BOX PROTEIN CPR30-LIKE"/>
    <property type="match status" value="1"/>
</dbReference>
<feature type="domain" description="F-box" evidence="1">
    <location>
        <begin position="27"/>
        <end position="73"/>
    </location>
</feature>